<dbReference type="SUPFAM" id="SSF53300">
    <property type="entry name" value="vWA-like"/>
    <property type="match status" value="1"/>
</dbReference>
<sequence length="234" mass="25994">MVDENFVAQKPEKDALQTVLPVYLVLDTSGSMKMHEDLLNRTVEEIHDVFDNTPEMKEFIQLAILTFNTEPHLVMRITEFEEIEYLPTVACQGLTNYGPMLRKVRNCIEEDVPDIAARNVQVLRPAVFLLTDGQPNDKPGGAWHADAADLRDPEWRPRPHVIAYGFADASADVLGRIATDDAFVAEKGQENSVALKKVMVAMLKSVVASAKQKSLVIPEHVEGFRSVPLDTVAG</sequence>
<protein>
    <submittedName>
        <fullName evidence="2">Uncharacterized protein YegL</fullName>
    </submittedName>
</protein>
<dbReference type="SMART" id="SM00327">
    <property type="entry name" value="VWA"/>
    <property type="match status" value="1"/>
</dbReference>
<dbReference type="InterPro" id="IPR002035">
    <property type="entry name" value="VWF_A"/>
</dbReference>
<comment type="caution">
    <text evidence="2">The sequence shown here is derived from an EMBL/GenBank/DDBJ whole genome shotgun (WGS) entry which is preliminary data.</text>
</comment>
<dbReference type="EMBL" id="JACHLY010000001">
    <property type="protein sequence ID" value="MBB5998167.1"/>
    <property type="molecule type" value="Genomic_DNA"/>
</dbReference>
<accession>A0A841E2Y7</accession>
<gene>
    <name evidence="2" type="ORF">HNR25_001918</name>
</gene>
<dbReference type="RefSeq" id="WP_184634293.1">
    <property type="nucleotide sequence ID" value="NZ_BAABKT010000019.1"/>
</dbReference>
<feature type="domain" description="VWFA" evidence="1">
    <location>
        <begin position="21"/>
        <end position="206"/>
    </location>
</feature>
<evidence type="ECO:0000313" key="2">
    <source>
        <dbReference type="EMBL" id="MBB5998167.1"/>
    </source>
</evidence>
<organism evidence="2 3">
    <name type="scientific">Streptomonospora salina</name>
    <dbReference type="NCBI Taxonomy" id="104205"/>
    <lineage>
        <taxon>Bacteria</taxon>
        <taxon>Bacillati</taxon>
        <taxon>Actinomycetota</taxon>
        <taxon>Actinomycetes</taxon>
        <taxon>Streptosporangiales</taxon>
        <taxon>Nocardiopsidaceae</taxon>
        <taxon>Streptomonospora</taxon>
    </lineage>
</organism>
<name>A0A841E2Y7_9ACTN</name>
<evidence type="ECO:0000259" key="1">
    <source>
        <dbReference type="PROSITE" id="PS50234"/>
    </source>
</evidence>
<dbReference type="Gene3D" id="3.40.50.410">
    <property type="entry name" value="von Willebrand factor, type A domain"/>
    <property type="match status" value="1"/>
</dbReference>
<dbReference type="InterPro" id="IPR036465">
    <property type="entry name" value="vWFA_dom_sf"/>
</dbReference>
<dbReference type="Pfam" id="PF00092">
    <property type="entry name" value="VWA"/>
    <property type="match status" value="1"/>
</dbReference>
<proteinExistence type="predicted"/>
<reference evidence="2 3" key="1">
    <citation type="submission" date="2020-08" db="EMBL/GenBank/DDBJ databases">
        <title>Sequencing the genomes of 1000 actinobacteria strains.</title>
        <authorList>
            <person name="Klenk H.-P."/>
        </authorList>
    </citation>
    <scope>NUCLEOTIDE SEQUENCE [LARGE SCALE GENOMIC DNA]</scope>
    <source>
        <strain evidence="2 3">DSM 44593</strain>
    </source>
</reference>
<keyword evidence="3" id="KW-1185">Reference proteome</keyword>
<dbReference type="Proteomes" id="UP000578077">
    <property type="component" value="Unassembled WGS sequence"/>
</dbReference>
<dbReference type="PROSITE" id="PS50234">
    <property type="entry name" value="VWFA"/>
    <property type="match status" value="1"/>
</dbReference>
<dbReference type="AlphaFoldDB" id="A0A841E2Y7"/>
<evidence type="ECO:0000313" key="3">
    <source>
        <dbReference type="Proteomes" id="UP000578077"/>
    </source>
</evidence>